<dbReference type="RefSeq" id="WP_211874319.1">
    <property type="nucleotide sequence ID" value="NZ_JAAEDH010000010.1"/>
</dbReference>
<dbReference type="InterPro" id="IPR058163">
    <property type="entry name" value="LysR-type_TF_proteobact-type"/>
</dbReference>
<dbReference type="Gene3D" id="3.40.190.10">
    <property type="entry name" value="Periplasmic binding protein-like II"/>
    <property type="match status" value="2"/>
</dbReference>
<name>A0AAF1KU49_9PROT</name>
<reference evidence="6" key="2">
    <citation type="journal article" date="2021" name="Syst. Appl. Microbiol.">
        <title>Roseomonas hellenica sp. nov., isolated from roots of wild-growing Alkanna tinctoria.</title>
        <authorList>
            <person name="Rat A."/>
            <person name="Naranjo H.D."/>
            <person name="Lebbe L."/>
            <person name="Cnockaert M."/>
            <person name="Krigas N."/>
            <person name="Grigoriadou K."/>
            <person name="Maloupa E."/>
            <person name="Willems A."/>
        </authorList>
    </citation>
    <scope>NUCLEOTIDE SEQUENCE</scope>
    <source>
        <strain evidence="6">LMG 28251</strain>
    </source>
</reference>
<keyword evidence="4" id="KW-0804">Transcription</keyword>
<proteinExistence type="inferred from homology"/>
<dbReference type="GO" id="GO:0043565">
    <property type="term" value="F:sequence-specific DNA binding"/>
    <property type="evidence" value="ECO:0007669"/>
    <property type="project" value="TreeGrafter"/>
</dbReference>
<dbReference type="InterPro" id="IPR036388">
    <property type="entry name" value="WH-like_DNA-bd_sf"/>
</dbReference>
<evidence type="ECO:0000256" key="1">
    <source>
        <dbReference type="ARBA" id="ARBA00009437"/>
    </source>
</evidence>
<evidence type="ECO:0000256" key="3">
    <source>
        <dbReference type="ARBA" id="ARBA00023125"/>
    </source>
</evidence>
<evidence type="ECO:0000256" key="4">
    <source>
        <dbReference type="ARBA" id="ARBA00023163"/>
    </source>
</evidence>
<dbReference type="InterPro" id="IPR036390">
    <property type="entry name" value="WH_DNA-bd_sf"/>
</dbReference>
<dbReference type="EMBL" id="JAAEDH010000010">
    <property type="protein sequence ID" value="MBR0655482.1"/>
    <property type="molecule type" value="Genomic_DNA"/>
</dbReference>
<accession>A0AAF1KU49</accession>
<gene>
    <name evidence="6" type="ORF">GXW79_10340</name>
</gene>
<reference evidence="6" key="1">
    <citation type="submission" date="2020-01" db="EMBL/GenBank/DDBJ databases">
        <authorList>
            <person name="Rat A."/>
        </authorList>
    </citation>
    <scope>NUCLEOTIDE SEQUENCE</scope>
    <source>
        <strain evidence="6">LMG 28251</strain>
    </source>
</reference>
<evidence type="ECO:0000259" key="5">
    <source>
        <dbReference type="PROSITE" id="PS50931"/>
    </source>
</evidence>
<dbReference type="PRINTS" id="PR00039">
    <property type="entry name" value="HTHLYSR"/>
</dbReference>
<dbReference type="GO" id="GO:0006351">
    <property type="term" value="P:DNA-templated transcription"/>
    <property type="evidence" value="ECO:0007669"/>
    <property type="project" value="TreeGrafter"/>
</dbReference>
<protein>
    <submittedName>
        <fullName evidence="6">LysR family transcriptional regulator</fullName>
    </submittedName>
</protein>
<dbReference type="AlphaFoldDB" id="A0AAF1KU49"/>
<sequence>MPRSVLPLESLWVFHLIAETGSITGAAAAMKVTQPAVSRRVRELEAELGCALVRRSSNALRLTEAGERFARDLRDGFATLEAATRTVRAQDAPLRIRAYTTWALRWLIPRLPAFAKEHPGIEVEVSTSISPIDLAREGLDAAIRTAPINNPPAPAARRLQPVRIAPFAAPALAKGWKRGAALPGRLLGSTVRADDWRLWHQHAGMAAGAAPLLFESTTLAIQAALEGLGTVICPPVFVQEEVRAGRLKALAGEGVLAGDCYWLILPQGRIVPALQIFAEWLSREAIVEPGAASAPLRQRKTVGSGRRRAG</sequence>
<dbReference type="SUPFAM" id="SSF46785">
    <property type="entry name" value="Winged helix' DNA-binding domain"/>
    <property type="match status" value="1"/>
</dbReference>
<keyword evidence="3" id="KW-0238">DNA-binding</keyword>
<organism evidence="6 7">
    <name type="scientific">Plastoroseomonas arctica</name>
    <dbReference type="NCBI Taxonomy" id="1509237"/>
    <lineage>
        <taxon>Bacteria</taxon>
        <taxon>Pseudomonadati</taxon>
        <taxon>Pseudomonadota</taxon>
        <taxon>Alphaproteobacteria</taxon>
        <taxon>Acetobacterales</taxon>
        <taxon>Acetobacteraceae</taxon>
        <taxon>Plastoroseomonas</taxon>
    </lineage>
</organism>
<dbReference type="FunFam" id="1.10.10.10:FF:000001">
    <property type="entry name" value="LysR family transcriptional regulator"/>
    <property type="match status" value="1"/>
</dbReference>
<evidence type="ECO:0000313" key="7">
    <source>
        <dbReference type="Proteomes" id="UP001196068"/>
    </source>
</evidence>
<dbReference type="GO" id="GO:0003700">
    <property type="term" value="F:DNA-binding transcription factor activity"/>
    <property type="evidence" value="ECO:0007669"/>
    <property type="project" value="InterPro"/>
</dbReference>
<dbReference type="Pfam" id="PF00126">
    <property type="entry name" value="HTH_1"/>
    <property type="match status" value="1"/>
</dbReference>
<keyword evidence="7" id="KW-1185">Reference proteome</keyword>
<dbReference type="Gene3D" id="1.10.10.10">
    <property type="entry name" value="Winged helix-like DNA-binding domain superfamily/Winged helix DNA-binding domain"/>
    <property type="match status" value="1"/>
</dbReference>
<evidence type="ECO:0000256" key="2">
    <source>
        <dbReference type="ARBA" id="ARBA00023015"/>
    </source>
</evidence>
<dbReference type="InterPro" id="IPR005119">
    <property type="entry name" value="LysR_subst-bd"/>
</dbReference>
<evidence type="ECO:0000313" key="6">
    <source>
        <dbReference type="EMBL" id="MBR0655482.1"/>
    </source>
</evidence>
<dbReference type="PANTHER" id="PTHR30537:SF74">
    <property type="entry name" value="HTH-TYPE TRANSCRIPTIONAL REGULATOR TRPI"/>
    <property type="match status" value="1"/>
</dbReference>
<dbReference type="PROSITE" id="PS50931">
    <property type="entry name" value="HTH_LYSR"/>
    <property type="match status" value="1"/>
</dbReference>
<comment type="caution">
    <text evidence="6">The sequence shown here is derived from an EMBL/GenBank/DDBJ whole genome shotgun (WGS) entry which is preliminary data.</text>
</comment>
<dbReference type="InterPro" id="IPR000847">
    <property type="entry name" value="LysR_HTH_N"/>
</dbReference>
<keyword evidence="2" id="KW-0805">Transcription regulation</keyword>
<dbReference type="Proteomes" id="UP001196068">
    <property type="component" value="Unassembled WGS sequence"/>
</dbReference>
<feature type="domain" description="HTH lysR-type" evidence="5">
    <location>
        <begin position="6"/>
        <end position="63"/>
    </location>
</feature>
<dbReference type="PANTHER" id="PTHR30537">
    <property type="entry name" value="HTH-TYPE TRANSCRIPTIONAL REGULATOR"/>
    <property type="match status" value="1"/>
</dbReference>
<dbReference type="SUPFAM" id="SSF53850">
    <property type="entry name" value="Periplasmic binding protein-like II"/>
    <property type="match status" value="1"/>
</dbReference>
<dbReference type="Pfam" id="PF03466">
    <property type="entry name" value="LysR_substrate"/>
    <property type="match status" value="1"/>
</dbReference>
<comment type="similarity">
    <text evidence="1">Belongs to the LysR transcriptional regulatory family.</text>
</comment>